<feature type="domain" description="HAMP" evidence="13">
    <location>
        <begin position="316"/>
        <end position="368"/>
    </location>
</feature>
<comment type="subcellular location">
    <subcellularLocation>
        <location evidence="1">Cell membrane</location>
        <topology evidence="1">Multi-pass membrane protein</topology>
    </subcellularLocation>
</comment>
<evidence type="ECO:0000256" key="12">
    <source>
        <dbReference type="SAM" id="Phobius"/>
    </source>
</evidence>
<keyword evidence="8" id="KW-0067">ATP-binding</keyword>
<dbReference type="GO" id="GO:0000155">
    <property type="term" value="F:phosphorelay sensor kinase activity"/>
    <property type="evidence" value="ECO:0007669"/>
    <property type="project" value="InterPro"/>
</dbReference>
<dbReference type="PANTHER" id="PTHR34220">
    <property type="entry name" value="SENSOR HISTIDINE KINASE YPDA"/>
    <property type="match status" value="1"/>
</dbReference>
<evidence type="ECO:0000256" key="10">
    <source>
        <dbReference type="ARBA" id="ARBA00023012"/>
    </source>
</evidence>
<dbReference type="Pfam" id="PF00672">
    <property type="entry name" value="HAMP"/>
    <property type="match status" value="1"/>
</dbReference>
<keyword evidence="7 14" id="KW-0418">Kinase</keyword>
<feature type="transmembrane region" description="Helical" evidence="12">
    <location>
        <begin position="295"/>
        <end position="315"/>
    </location>
</feature>
<evidence type="ECO:0000256" key="8">
    <source>
        <dbReference type="ARBA" id="ARBA00022840"/>
    </source>
</evidence>
<dbReference type="EMBL" id="DWWS01000028">
    <property type="protein sequence ID" value="HJC23673.1"/>
    <property type="molecule type" value="Genomic_DNA"/>
</dbReference>
<name>A0A9D2NEI6_9FIRM</name>
<dbReference type="GO" id="GO:0005524">
    <property type="term" value="F:ATP binding"/>
    <property type="evidence" value="ECO:0007669"/>
    <property type="project" value="UniProtKB-KW"/>
</dbReference>
<dbReference type="Gene3D" id="6.10.340.10">
    <property type="match status" value="1"/>
</dbReference>
<dbReference type="SUPFAM" id="SSF55874">
    <property type="entry name" value="ATPase domain of HSP90 chaperone/DNA topoisomerase II/histidine kinase"/>
    <property type="match status" value="1"/>
</dbReference>
<keyword evidence="3" id="KW-0597">Phosphoprotein</keyword>
<dbReference type="AlphaFoldDB" id="A0A9D2NEI6"/>
<dbReference type="CDD" id="cd06225">
    <property type="entry name" value="HAMP"/>
    <property type="match status" value="1"/>
</dbReference>
<dbReference type="PANTHER" id="PTHR34220:SF11">
    <property type="entry name" value="SENSOR PROTEIN KINASE HPTS"/>
    <property type="match status" value="1"/>
</dbReference>
<protein>
    <submittedName>
        <fullName evidence="14">Histidine kinase</fullName>
    </submittedName>
</protein>
<evidence type="ECO:0000256" key="1">
    <source>
        <dbReference type="ARBA" id="ARBA00004651"/>
    </source>
</evidence>
<dbReference type="Gene3D" id="3.30.565.10">
    <property type="entry name" value="Histidine kinase-like ATPase, C-terminal domain"/>
    <property type="match status" value="1"/>
</dbReference>
<reference evidence="14" key="1">
    <citation type="journal article" date="2021" name="PeerJ">
        <title>Extensive microbial diversity within the chicken gut microbiome revealed by metagenomics and culture.</title>
        <authorList>
            <person name="Gilroy R."/>
            <person name="Ravi A."/>
            <person name="Getino M."/>
            <person name="Pursley I."/>
            <person name="Horton D.L."/>
            <person name="Alikhan N.F."/>
            <person name="Baker D."/>
            <person name="Gharbi K."/>
            <person name="Hall N."/>
            <person name="Watson M."/>
            <person name="Adriaenssens E.M."/>
            <person name="Foster-Nyarko E."/>
            <person name="Jarju S."/>
            <person name="Secka A."/>
            <person name="Antonio M."/>
            <person name="Oren A."/>
            <person name="Chaudhuri R.R."/>
            <person name="La Ragione R."/>
            <person name="Hildebrand F."/>
            <person name="Pallen M.J."/>
        </authorList>
    </citation>
    <scope>NUCLEOTIDE SEQUENCE</scope>
    <source>
        <strain evidence="14">USAMLcec2-132</strain>
    </source>
</reference>
<dbReference type="Proteomes" id="UP000823891">
    <property type="component" value="Unassembled WGS sequence"/>
</dbReference>
<proteinExistence type="predicted"/>
<dbReference type="PROSITE" id="PS50885">
    <property type="entry name" value="HAMP"/>
    <property type="match status" value="1"/>
</dbReference>
<evidence type="ECO:0000256" key="11">
    <source>
        <dbReference type="ARBA" id="ARBA00023136"/>
    </source>
</evidence>
<gene>
    <name evidence="14" type="ORF">H9761_08225</name>
</gene>
<dbReference type="InterPro" id="IPR050640">
    <property type="entry name" value="Bact_2-comp_sensor_kinase"/>
</dbReference>
<accession>A0A9D2NEI6</accession>
<evidence type="ECO:0000259" key="13">
    <source>
        <dbReference type="PROSITE" id="PS50885"/>
    </source>
</evidence>
<keyword evidence="2" id="KW-1003">Cell membrane</keyword>
<evidence type="ECO:0000256" key="3">
    <source>
        <dbReference type="ARBA" id="ARBA00022553"/>
    </source>
</evidence>
<evidence type="ECO:0000313" key="15">
    <source>
        <dbReference type="Proteomes" id="UP000823891"/>
    </source>
</evidence>
<dbReference type="InterPro" id="IPR036890">
    <property type="entry name" value="HATPase_C_sf"/>
</dbReference>
<keyword evidence="5 12" id="KW-0812">Transmembrane</keyword>
<keyword evidence="4" id="KW-0808">Transferase</keyword>
<evidence type="ECO:0000256" key="7">
    <source>
        <dbReference type="ARBA" id="ARBA00022777"/>
    </source>
</evidence>
<keyword evidence="6" id="KW-0547">Nucleotide-binding</keyword>
<keyword evidence="10" id="KW-0902">Two-component regulatory system</keyword>
<dbReference type="InterPro" id="IPR003594">
    <property type="entry name" value="HATPase_dom"/>
</dbReference>
<dbReference type="GO" id="GO:0005886">
    <property type="term" value="C:plasma membrane"/>
    <property type="evidence" value="ECO:0007669"/>
    <property type="project" value="UniProtKB-SubCell"/>
</dbReference>
<dbReference type="Pfam" id="PF06580">
    <property type="entry name" value="His_kinase"/>
    <property type="match status" value="1"/>
</dbReference>
<dbReference type="SUPFAM" id="SSF158472">
    <property type="entry name" value="HAMP domain-like"/>
    <property type="match status" value="1"/>
</dbReference>
<dbReference type="InterPro" id="IPR003660">
    <property type="entry name" value="HAMP_dom"/>
</dbReference>
<evidence type="ECO:0000256" key="2">
    <source>
        <dbReference type="ARBA" id="ARBA00022475"/>
    </source>
</evidence>
<evidence type="ECO:0000313" key="14">
    <source>
        <dbReference type="EMBL" id="HJC23673.1"/>
    </source>
</evidence>
<dbReference type="Pfam" id="PF02518">
    <property type="entry name" value="HATPase_c"/>
    <property type="match status" value="1"/>
</dbReference>
<sequence>MRIERERNRNISILRMLKKSFSYRVIRAFLLVLVLVYLLYFGIFQAGYHMLTEEISQSLYTKTSFMINAMEEEIGRIQKLQNECLNDDILYYTIGAFSIMTDSEKTKKLLDIQDRLSILHESSTYIDEVFVYIPAIERRISSMDGVETVGSGEKQTLLDMQEKLAESPLFYDQGAMYLGAASPYSIAGMQNSRMFILVIRLSEEELETELNFLNEYQGSGVKLRDCGGEYELNVGKNLELEGLKITGESLQRMRDRTDHRKYTIFAIHSMPLEMDLFAYIPNRTIYSQLRIYQNIFFGCLTIVVILMACYLYVIYAMISSPIKTLVTNLEQMETGDLNVRIRERREDEFGYVYIAFNRMAESLQNQMEINYKQKLLTQQSQLKYLQSQINPHFLYNSFFSMYRMAKDEDYESIVEFSSYLSEYYRYITKSAENDVELRMETEHAERYARIQEMRFKRRLRVTVEKLPNRYEKLVVPRLILQPLLENAFEHGLNNVEKGGFLHIWYEAKENRLLIHVQDNGAGMDEEKLDEMRRHFAQRGEAVENALYNINSRLKIRFGNAYGIEIESREGQGTLCSLVLPADVPEENVPGERRSDVQGIGCG</sequence>
<comment type="caution">
    <text evidence="14">The sequence shown here is derived from an EMBL/GenBank/DDBJ whole genome shotgun (WGS) entry which is preliminary data.</text>
</comment>
<keyword evidence="11 12" id="KW-0472">Membrane</keyword>
<feature type="transmembrane region" description="Helical" evidence="12">
    <location>
        <begin position="21"/>
        <end position="43"/>
    </location>
</feature>
<evidence type="ECO:0000256" key="6">
    <source>
        <dbReference type="ARBA" id="ARBA00022741"/>
    </source>
</evidence>
<organism evidence="14 15">
    <name type="scientific">Candidatus Eisenbergiella merdavium</name>
    <dbReference type="NCBI Taxonomy" id="2838551"/>
    <lineage>
        <taxon>Bacteria</taxon>
        <taxon>Bacillati</taxon>
        <taxon>Bacillota</taxon>
        <taxon>Clostridia</taxon>
        <taxon>Lachnospirales</taxon>
        <taxon>Lachnospiraceae</taxon>
        <taxon>Eisenbergiella</taxon>
    </lineage>
</organism>
<evidence type="ECO:0000256" key="4">
    <source>
        <dbReference type="ARBA" id="ARBA00022679"/>
    </source>
</evidence>
<keyword evidence="9 12" id="KW-1133">Transmembrane helix</keyword>
<dbReference type="InterPro" id="IPR010559">
    <property type="entry name" value="Sig_transdc_His_kin_internal"/>
</dbReference>
<dbReference type="SMART" id="SM00304">
    <property type="entry name" value="HAMP"/>
    <property type="match status" value="1"/>
</dbReference>
<reference evidence="14" key="2">
    <citation type="submission" date="2021-04" db="EMBL/GenBank/DDBJ databases">
        <authorList>
            <person name="Gilroy R."/>
        </authorList>
    </citation>
    <scope>NUCLEOTIDE SEQUENCE</scope>
    <source>
        <strain evidence="14">USAMLcec2-132</strain>
    </source>
</reference>
<evidence type="ECO:0000256" key="5">
    <source>
        <dbReference type="ARBA" id="ARBA00022692"/>
    </source>
</evidence>
<evidence type="ECO:0000256" key="9">
    <source>
        <dbReference type="ARBA" id="ARBA00022989"/>
    </source>
</evidence>